<name>A0A345P7C6_9GAMM</name>
<evidence type="ECO:0000313" key="4">
    <source>
        <dbReference type="Proteomes" id="UP000253940"/>
    </source>
</evidence>
<accession>A0A345P7C6</accession>
<dbReference type="OrthoDB" id="9811006at2"/>
<evidence type="ECO:0000313" key="3">
    <source>
        <dbReference type="EMBL" id="AXI03185.1"/>
    </source>
</evidence>
<dbReference type="RefSeq" id="WP_114899295.1">
    <property type="nucleotide sequence ID" value="NZ_CP031222.1"/>
</dbReference>
<dbReference type="KEGG" id="mbah:HYN46_10260"/>
<proteinExistence type="predicted"/>
<dbReference type="AlphaFoldDB" id="A0A345P7C6"/>
<feature type="domain" description="Lipid/polyisoprenoid-binding YceI-like" evidence="2">
    <location>
        <begin position="27"/>
        <end position="186"/>
    </location>
</feature>
<dbReference type="Gene3D" id="2.40.128.110">
    <property type="entry name" value="Lipid/polyisoprenoid-binding, YceI-like"/>
    <property type="match status" value="1"/>
</dbReference>
<dbReference type="Proteomes" id="UP000253940">
    <property type="component" value="Chromosome"/>
</dbReference>
<dbReference type="PANTHER" id="PTHR34406:SF1">
    <property type="entry name" value="PROTEIN YCEI"/>
    <property type="match status" value="1"/>
</dbReference>
<dbReference type="EMBL" id="CP031222">
    <property type="protein sequence ID" value="AXI03185.1"/>
    <property type="molecule type" value="Genomic_DNA"/>
</dbReference>
<dbReference type="InterPro" id="IPR007372">
    <property type="entry name" value="Lipid/polyisoprenoid-bd_YceI"/>
</dbReference>
<keyword evidence="4" id="KW-1185">Reference proteome</keyword>
<dbReference type="InterPro" id="IPR036761">
    <property type="entry name" value="TTHA0802/YceI-like_sf"/>
</dbReference>
<sequence>MLNLNGSKGALTVLSLVAVLATTSASAAPIDSAKSTVSATGKQLGVPVTGQFKKITGDVTFNPAQLAQSTAKVEIDVASYDMGMADYNKNVTGPEWFDAAKFPKASFVSTGIKAAGAGFTVTGKFTLKGRVQNVSFPVSVKTEGANQVFDGVLQVKRTAFGVGSGDWADTSVVADDVTIKFHIVAPAKK</sequence>
<dbReference type="PANTHER" id="PTHR34406">
    <property type="entry name" value="PROTEIN YCEI"/>
    <property type="match status" value="1"/>
</dbReference>
<protein>
    <submittedName>
        <fullName evidence="3">Polyisoprenoid-binding protein</fullName>
    </submittedName>
</protein>
<feature type="signal peptide" evidence="1">
    <location>
        <begin position="1"/>
        <end position="27"/>
    </location>
</feature>
<dbReference type="SMART" id="SM00867">
    <property type="entry name" value="YceI"/>
    <property type="match status" value="1"/>
</dbReference>
<gene>
    <name evidence="3" type="ORF">HYN46_10260</name>
</gene>
<reference evidence="3 4" key="1">
    <citation type="submission" date="2018-07" db="EMBL/GenBank/DDBJ databases">
        <title>Genome sequencing of Moraxellaceae gen. HYN0046.</title>
        <authorList>
            <person name="Kim M."/>
            <person name="Yi H."/>
        </authorList>
    </citation>
    <scope>NUCLEOTIDE SEQUENCE [LARGE SCALE GENOMIC DNA]</scope>
    <source>
        <strain evidence="3 4">HYN0046</strain>
    </source>
</reference>
<organism evidence="3 4">
    <name type="scientific">Aquirhabdus parva</name>
    <dbReference type="NCBI Taxonomy" id="2283318"/>
    <lineage>
        <taxon>Bacteria</taxon>
        <taxon>Pseudomonadati</taxon>
        <taxon>Pseudomonadota</taxon>
        <taxon>Gammaproteobacteria</taxon>
        <taxon>Moraxellales</taxon>
        <taxon>Moraxellaceae</taxon>
        <taxon>Aquirhabdus</taxon>
    </lineage>
</organism>
<feature type="chain" id="PRO_5016683304" evidence="1">
    <location>
        <begin position="28"/>
        <end position="189"/>
    </location>
</feature>
<evidence type="ECO:0000256" key="1">
    <source>
        <dbReference type="SAM" id="SignalP"/>
    </source>
</evidence>
<keyword evidence="1" id="KW-0732">Signal</keyword>
<dbReference type="SUPFAM" id="SSF101874">
    <property type="entry name" value="YceI-like"/>
    <property type="match status" value="1"/>
</dbReference>
<dbReference type="Pfam" id="PF04264">
    <property type="entry name" value="YceI"/>
    <property type="match status" value="1"/>
</dbReference>
<evidence type="ECO:0000259" key="2">
    <source>
        <dbReference type="SMART" id="SM00867"/>
    </source>
</evidence>